<evidence type="ECO:0000259" key="3">
    <source>
        <dbReference type="PROSITE" id="PS51846"/>
    </source>
</evidence>
<feature type="domain" description="CNNM transmembrane" evidence="3">
    <location>
        <begin position="1"/>
        <end position="100"/>
    </location>
</feature>
<proteinExistence type="predicted"/>
<dbReference type="InterPro" id="IPR002550">
    <property type="entry name" value="CNNM"/>
</dbReference>
<evidence type="ECO:0000256" key="1">
    <source>
        <dbReference type="PROSITE-ProRule" id="PRU01193"/>
    </source>
</evidence>
<dbReference type="OrthoDB" id="9798188at2"/>
<name>A0A1U7NG30_9FIRM</name>
<protein>
    <recommendedName>
        <fullName evidence="3">CNNM transmembrane domain-containing protein</fullName>
    </recommendedName>
</protein>
<dbReference type="AlphaFoldDB" id="A0A1U7NG30"/>
<keyword evidence="1 2" id="KW-1133">Transmembrane helix</keyword>
<dbReference type="Proteomes" id="UP000186341">
    <property type="component" value="Unassembled WGS sequence"/>
</dbReference>
<dbReference type="PROSITE" id="PS51846">
    <property type="entry name" value="CNNM"/>
    <property type="match status" value="1"/>
</dbReference>
<dbReference type="GeneID" id="82202805"/>
<keyword evidence="5" id="KW-1185">Reference proteome</keyword>
<dbReference type="Pfam" id="PF01595">
    <property type="entry name" value="CNNM"/>
    <property type="match status" value="1"/>
</dbReference>
<reference evidence="4 5" key="1">
    <citation type="submission" date="2016-11" db="EMBL/GenBank/DDBJ databases">
        <title>Description of two novel members of the family Erysipelotrichaceae: Ileibacterium lipovorans gen. nov., sp. nov. and Dubosiella newyorkensis, gen. nov., sp. nov.</title>
        <authorList>
            <person name="Cox L.M."/>
            <person name="Sohn J."/>
            <person name="Tyrrell K.L."/>
            <person name="Citron D.M."/>
            <person name="Lawson P.A."/>
            <person name="Patel N.B."/>
            <person name="Iizumi T."/>
            <person name="Perez-Perez G.I."/>
            <person name="Goldstein E.J."/>
            <person name="Blaser M.J."/>
        </authorList>
    </citation>
    <scope>NUCLEOTIDE SEQUENCE [LARGE SCALE GENOMIC DNA]</scope>
    <source>
        <strain evidence="4 5">NYU-BL-A3</strain>
    </source>
</reference>
<accession>A0A1U7NG30</accession>
<evidence type="ECO:0000313" key="5">
    <source>
        <dbReference type="Proteomes" id="UP000186341"/>
    </source>
</evidence>
<keyword evidence="1 2" id="KW-0472">Membrane</keyword>
<evidence type="ECO:0000256" key="2">
    <source>
        <dbReference type="SAM" id="Phobius"/>
    </source>
</evidence>
<gene>
    <name evidence="4" type="ORF">BO222_06255</name>
</gene>
<sequence length="100" mass="11144">MPDWLWMIVLQVILIILNAVFAGSEIAVLSVNEYKVKKLADENNRQAKKLEKLISDPSRFFSVIQIAITLSGFLGSAFAADNFSGILADWNWNRAPLSCS</sequence>
<organism evidence="4 5">
    <name type="scientific">Ileibacterium valens</name>
    <dbReference type="NCBI Taxonomy" id="1862668"/>
    <lineage>
        <taxon>Bacteria</taxon>
        <taxon>Bacillati</taxon>
        <taxon>Bacillota</taxon>
        <taxon>Erysipelotrichia</taxon>
        <taxon>Erysipelotrichales</taxon>
        <taxon>Erysipelotrichaceae</taxon>
        <taxon>Ileibacterium</taxon>
    </lineage>
</organism>
<dbReference type="PANTHER" id="PTHR43099">
    <property type="entry name" value="UPF0053 PROTEIN YRKA"/>
    <property type="match status" value="1"/>
</dbReference>
<dbReference type="PANTHER" id="PTHR43099:SF5">
    <property type="entry name" value="HLYC_CORC FAMILY TRANSPORTER"/>
    <property type="match status" value="1"/>
</dbReference>
<dbReference type="GO" id="GO:0016020">
    <property type="term" value="C:membrane"/>
    <property type="evidence" value="ECO:0007669"/>
    <property type="project" value="UniProtKB-UniRule"/>
</dbReference>
<feature type="transmembrane region" description="Helical" evidence="2">
    <location>
        <begin position="60"/>
        <end position="80"/>
    </location>
</feature>
<evidence type="ECO:0000313" key="4">
    <source>
        <dbReference type="EMBL" id="OLU39686.1"/>
    </source>
</evidence>
<dbReference type="InterPro" id="IPR051676">
    <property type="entry name" value="UPF0053_domain"/>
</dbReference>
<dbReference type="EMBL" id="MPJW01000128">
    <property type="protein sequence ID" value="OLU39686.1"/>
    <property type="molecule type" value="Genomic_DNA"/>
</dbReference>
<feature type="transmembrane region" description="Helical" evidence="2">
    <location>
        <begin position="6"/>
        <end position="29"/>
    </location>
</feature>
<keyword evidence="1 2" id="KW-0812">Transmembrane</keyword>
<dbReference type="RefSeq" id="WP_075819382.1">
    <property type="nucleotide sequence ID" value="NZ_CAOUMU010000057.1"/>
</dbReference>
<comment type="caution">
    <text evidence="4">The sequence shown here is derived from an EMBL/GenBank/DDBJ whole genome shotgun (WGS) entry which is preliminary data.</text>
</comment>